<dbReference type="Gene3D" id="3.40.50.720">
    <property type="entry name" value="NAD(P)-binding Rossmann-like Domain"/>
    <property type="match status" value="1"/>
</dbReference>
<protein>
    <recommendedName>
        <fullName evidence="1">NAD-dependent epimerase/dehydratase domain-containing protein</fullName>
    </recommendedName>
</protein>
<dbReference type="EMBL" id="NHYE01005235">
    <property type="protein sequence ID" value="PPQ75698.1"/>
    <property type="molecule type" value="Genomic_DNA"/>
</dbReference>
<proteinExistence type="predicted"/>
<accession>A0A409WB34</accession>
<dbReference type="Proteomes" id="UP000284706">
    <property type="component" value="Unassembled WGS sequence"/>
</dbReference>
<evidence type="ECO:0000313" key="2">
    <source>
        <dbReference type="EMBL" id="PPQ75698.1"/>
    </source>
</evidence>
<reference evidence="2 3" key="1">
    <citation type="journal article" date="2018" name="Evol. Lett.">
        <title>Horizontal gene cluster transfer increased hallucinogenic mushroom diversity.</title>
        <authorList>
            <person name="Reynolds H.T."/>
            <person name="Vijayakumar V."/>
            <person name="Gluck-Thaler E."/>
            <person name="Korotkin H.B."/>
            <person name="Matheny P.B."/>
            <person name="Slot J.C."/>
        </authorList>
    </citation>
    <scope>NUCLEOTIDE SEQUENCE [LARGE SCALE GENOMIC DNA]</scope>
    <source>
        <strain evidence="2 3">SRW20</strain>
    </source>
</reference>
<dbReference type="STRING" id="231916.A0A409WB34"/>
<comment type="caution">
    <text evidence="2">The sequence shown here is derived from an EMBL/GenBank/DDBJ whole genome shotgun (WGS) entry which is preliminary data.</text>
</comment>
<dbReference type="PANTHER" id="PTHR15020">
    <property type="entry name" value="FLAVIN REDUCTASE-RELATED"/>
    <property type="match status" value="1"/>
</dbReference>
<dbReference type="AlphaFoldDB" id="A0A409WB34"/>
<dbReference type="Pfam" id="PF01370">
    <property type="entry name" value="Epimerase"/>
    <property type="match status" value="1"/>
</dbReference>
<dbReference type="SUPFAM" id="SSF51735">
    <property type="entry name" value="NAD(P)-binding Rossmann-fold domains"/>
    <property type="match status" value="1"/>
</dbReference>
<feature type="domain" description="NAD-dependent epimerase/dehydratase" evidence="1">
    <location>
        <begin position="5"/>
        <end position="167"/>
    </location>
</feature>
<evidence type="ECO:0000259" key="1">
    <source>
        <dbReference type="Pfam" id="PF01370"/>
    </source>
</evidence>
<dbReference type="InterPro" id="IPR036291">
    <property type="entry name" value="NAD(P)-bd_dom_sf"/>
</dbReference>
<dbReference type="PANTHER" id="PTHR15020:SF50">
    <property type="entry name" value="UPF0659 PROTEIN YMR090W"/>
    <property type="match status" value="1"/>
</dbReference>
<keyword evidence="3" id="KW-1185">Reference proteome</keyword>
<evidence type="ECO:0000313" key="3">
    <source>
        <dbReference type="Proteomes" id="UP000284706"/>
    </source>
</evidence>
<gene>
    <name evidence="2" type="ORF">CVT26_001739</name>
</gene>
<dbReference type="InParanoid" id="A0A409WB34"/>
<dbReference type="InterPro" id="IPR001509">
    <property type="entry name" value="Epimerase_deHydtase"/>
</dbReference>
<dbReference type="OrthoDB" id="63935at2759"/>
<sequence>MANNILVFGGSRHIGYHASLRFLNAGATVTFLLRSPATFDGDEDIQKHVKSGKARLLKGDALVEEDVRNAWNEATKESPVDLVIFTVGFTGNQKFKLTKGLMMTTNDIVTKCLLNVLCTMPKPDNQPLPKFIALSTSGVTRSSRSTVPLALKPVYSYLIQHHLQDKLAMERIIYHCAGWEWNSRVDGEPSVEITGENWKERAGLPQPGSLKDAMIIRAALLNDGDCVADVLTALGKKDKAPYRVADGDVSGYAISRKDVAHFVFDAVSNHWEQYGGKGVGIAY</sequence>
<organism evidence="2 3">
    <name type="scientific">Gymnopilus dilepis</name>
    <dbReference type="NCBI Taxonomy" id="231916"/>
    <lineage>
        <taxon>Eukaryota</taxon>
        <taxon>Fungi</taxon>
        <taxon>Dikarya</taxon>
        <taxon>Basidiomycota</taxon>
        <taxon>Agaricomycotina</taxon>
        <taxon>Agaricomycetes</taxon>
        <taxon>Agaricomycetidae</taxon>
        <taxon>Agaricales</taxon>
        <taxon>Agaricineae</taxon>
        <taxon>Hymenogastraceae</taxon>
        <taxon>Gymnopilus</taxon>
    </lineage>
</organism>
<name>A0A409WB34_9AGAR</name>